<protein>
    <submittedName>
        <fullName evidence="2">Uncharacterized protein</fullName>
    </submittedName>
</protein>
<dbReference type="EMBL" id="JBHSBB010000007">
    <property type="protein sequence ID" value="MFC4031377.1"/>
    <property type="molecule type" value="Genomic_DNA"/>
</dbReference>
<dbReference type="Proteomes" id="UP001595765">
    <property type="component" value="Unassembled WGS sequence"/>
</dbReference>
<proteinExistence type="predicted"/>
<organism evidence="2 3">
    <name type="scientific">Streptomyces polygonati</name>
    <dbReference type="NCBI Taxonomy" id="1617087"/>
    <lineage>
        <taxon>Bacteria</taxon>
        <taxon>Bacillati</taxon>
        <taxon>Actinomycetota</taxon>
        <taxon>Actinomycetes</taxon>
        <taxon>Kitasatosporales</taxon>
        <taxon>Streptomycetaceae</taxon>
        <taxon>Streptomyces</taxon>
    </lineage>
</organism>
<accession>A0ABV8HK39</accession>
<evidence type="ECO:0000256" key="1">
    <source>
        <dbReference type="SAM" id="MobiDB-lite"/>
    </source>
</evidence>
<feature type="compositionally biased region" description="Basic and acidic residues" evidence="1">
    <location>
        <begin position="195"/>
        <end position="204"/>
    </location>
</feature>
<evidence type="ECO:0000313" key="2">
    <source>
        <dbReference type="EMBL" id="MFC4031377.1"/>
    </source>
</evidence>
<keyword evidence="3" id="KW-1185">Reference proteome</keyword>
<dbReference type="RefSeq" id="WP_386427463.1">
    <property type="nucleotide sequence ID" value="NZ_JBHSBB010000007.1"/>
</dbReference>
<feature type="region of interest" description="Disordered" evidence="1">
    <location>
        <begin position="170"/>
        <end position="204"/>
    </location>
</feature>
<evidence type="ECO:0000313" key="3">
    <source>
        <dbReference type="Proteomes" id="UP001595765"/>
    </source>
</evidence>
<sequence>MSDSGGTPQLVWDACVEHSELVFRVHDQVSWQRDRRLESGARGLTIPLADGLTRTLLALSLYARSNDVAAATGRHLTGDELAGLPLLPLVAEQRRHYELFTGLETVTLDPVRSHLVGILKLLTYEQPGHGALMLARLGADVHIVVVRLTDRYRNAGLAVGDLRAVADGATGDAPAVEQPRREARGPRVRGGRWRPGVDRRGRGS</sequence>
<comment type="caution">
    <text evidence="2">The sequence shown here is derived from an EMBL/GenBank/DDBJ whole genome shotgun (WGS) entry which is preliminary data.</text>
</comment>
<name>A0ABV8HK39_9ACTN</name>
<gene>
    <name evidence="2" type="ORF">ACFO3J_07795</name>
</gene>
<reference evidence="3" key="1">
    <citation type="journal article" date="2019" name="Int. J. Syst. Evol. Microbiol.">
        <title>The Global Catalogue of Microorganisms (GCM) 10K type strain sequencing project: providing services to taxonomists for standard genome sequencing and annotation.</title>
        <authorList>
            <consortium name="The Broad Institute Genomics Platform"/>
            <consortium name="The Broad Institute Genome Sequencing Center for Infectious Disease"/>
            <person name="Wu L."/>
            <person name="Ma J."/>
        </authorList>
    </citation>
    <scope>NUCLEOTIDE SEQUENCE [LARGE SCALE GENOMIC DNA]</scope>
    <source>
        <strain evidence="3">CGMCC 4.7237</strain>
    </source>
</reference>